<dbReference type="EMBL" id="BOMI01000021">
    <property type="protein sequence ID" value="GID72735.1"/>
    <property type="molecule type" value="Genomic_DNA"/>
</dbReference>
<feature type="transmembrane region" description="Helical" evidence="2">
    <location>
        <begin position="41"/>
        <end position="58"/>
    </location>
</feature>
<feature type="transmembrane region" description="Helical" evidence="2">
    <location>
        <begin position="103"/>
        <end position="120"/>
    </location>
</feature>
<feature type="transmembrane region" description="Helical" evidence="2">
    <location>
        <begin position="132"/>
        <end position="152"/>
    </location>
</feature>
<keyword evidence="2" id="KW-1133">Transmembrane helix</keyword>
<reference evidence="3 4" key="1">
    <citation type="submission" date="2021-01" db="EMBL/GenBank/DDBJ databases">
        <title>Whole genome shotgun sequence of Actinoplanes deccanensis NBRC 13994.</title>
        <authorList>
            <person name="Komaki H."/>
            <person name="Tamura T."/>
        </authorList>
    </citation>
    <scope>NUCLEOTIDE SEQUENCE [LARGE SCALE GENOMIC DNA]</scope>
    <source>
        <strain evidence="3 4">NBRC 13994</strain>
    </source>
</reference>
<name>A0ABQ3XYL6_9ACTN</name>
<gene>
    <name evidence="3" type="ORF">Ade02nite_13760</name>
</gene>
<protein>
    <recommendedName>
        <fullName evidence="5">UnbU</fullName>
    </recommendedName>
</protein>
<feature type="transmembrane region" description="Helical" evidence="2">
    <location>
        <begin position="214"/>
        <end position="234"/>
    </location>
</feature>
<feature type="transmembrane region" description="Helical" evidence="2">
    <location>
        <begin position="78"/>
        <end position="97"/>
    </location>
</feature>
<comment type="caution">
    <text evidence="3">The sequence shown here is derived from an EMBL/GenBank/DDBJ whole genome shotgun (WGS) entry which is preliminary data.</text>
</comment>
<feature type="transmembrane region" description="Helical" evidence="2">
    <location>
        <begin position="164"/>
        <end position="182"/>
    </location>
</feature>
<feature type="region of interest" description="Disordered" evidence="1">
    <location>
        <begin position="293"/>
        <end position="318"/>
    </location>
</feature>
<evidence type="ECO:0008006" key="5">
    <source>
        <dbReference type="Google" id="ProtNLM"/>
    </source>
</evidence>
<organism evidence="3 4">
    <name type="scientific">Paractinoplanes deccanensis</name>
    <dbReference type="NCBI Taxonomy" id="113561"/>
    <lineage>
        <taxon>Bacteria</taxon>
        <taxon>Bacillati</taxon>
        <taxon>Actinomycetota</taxon>
        <taxon>Actinomycetes</taxon>
        <taxon>Micromonosporales</taxon>
        <taxon>Micromonosporaceae</taxon>
        <taxon>Paractinoplanes</taxon>
    </lineage>
</organism>
<evidence type="ECO:0000256" key="1">
    <source>
        <dbReference type="SAM" id="MobiDB-lite"/>
    </source>
</evidence>
<sequence length="318" mass="33907">MTASQVPGRSAKGLTALRRFAASITVFTIAGHAFLGFEQAYLTPIVALLVAYPLSLVLETVDAWAQRRPARYRGSATAMVNFLLPAHIAALACAMLLYGNERLMPTVFAVTVAIGSKYVLRLRVGGVPRHLFNPSNLGIAATLLCFTWVSIAPPYQFTENTGSVIDWALPAAILVAGTMINAKLTGRMPLIAGWVGGFLAQAVLRAAFLPDTLASTLLVVTGVAFILFTNYMITDPQTSPSRPRDQVLFGAATAGVYGLLVVAHITFGLFYALTIVCAGRFLFTLARKARRERTEITTPDRPPAVAAQAPEAAARVGG</sequence>
<evidence type="ECO:0000313" key="3">
    <source>
        <dbReference type="EMBL" id="GID72735.1"/>
    </source>
</evidence>
<keyword evidence="2" id="KW-0472">Membrane</keyword>
<keyword evidence="2" id="KW-0812">Transmembrane</keyword>
<evidence type="ECO:0000313" key="4">
    <source>
        <dbReference type="Proteomes" id="UP000609879"/>
    </source>
</evidence>
<dbReference type="RefSeq" id="WP_203760673.1">
    <property type="nucleotide sequence ID" value="NZ_BAAABO010000006.1"/>
</dbReference>
<feature type="compositionally biased region" description="Low complexity" evidence="1">
    <location>
        <begin position="303"/>
        <end position="318"/>
    </location>
</feature>
<keyword evidence="4" id="KW-1185">Reference proteome</keyword>
<feature type="transmembrane region" description="Helical" evidence="2">
    <location>
        <begin position="269"/>
        <end position="286"/>
    </location>
</feature>
<evidence type="ECO:0000256" key="2">
    <source>
        <dbReference type="SAM" id="Phobius"/>
    </source>
</evidence>
<proteinExistence type="predicted"/>
<feature type="transmembrane region" description="Helical" evidence="2">
    <location>
        <begin position="16"/>
        <end position="35"/>
    </location>
</feature>
<accession>A0ABQ3XYL6</accession>
<dbReference type="Proteomes" id="UP000609879">
    <property type="component" value="Unassembled WGS sequence"/>
</dbReference>